<keyword evidence="2" id="KW-0805">Transcription regulation</keyword>
<keyword evidence="5" id="KW-0804">Transcription</keyword>
<dbReference type="InterPro" id="IPR013324">
    <property type="entry name" value="RNA_pol_sigma_r3/r4-like"/>
</dbReference>
<dbReference type="InterPro" id="IPR036388">
    <property type="entry name" value="WH-like_DNA-bd_sf"/>
</dbReference>
<accession>A0A4V3ECR2</accession>
<dbReference type="PANTHER" id="PTHR43133:SF62">
    <property type="entry name" value="RNA POLYMERASE SIGMA FACTOR SIGZ"/>
    <property type="match status" value="1"/>
</dbReference>
<feature type="domain" description="RNA polymerase sigma-70 region 4" evidence="7">
    <location>
        <begin position="160"/>
        <end position="209"/>
    </location>
</feature>
<evidence type="ECO:0000256" key="3">
    <source>
        <dbReference type="ARBA" id="ARBA00023082"/>
    </source>
</evidence>
<dbReference type="GO" id="GO:0003677">
    <property type="term" value="F:DNA binding"/>
    <property type="evidence" value="ECO:0007669"/>
    <property type="project" value="UniProtKB-KW"/>
</dbReference>
<evidence type="ECO:0000256" key="1">
    <source>
        <dbReference type="ARBA" id="ARBA00010641"/>
    </source>
</evidence>
<dbReference type="Pfam" id="PF04542">
    <property type="entry name" value="Sigma70_r2"/>
    <property type="match status" value="1"/>
</dbReference>
<reference evidence="8 9" key="1">
    <citation type="submission" date="2019-03" db="EMBL/GenBank/DDBJ databases">
        <title>Genomic Encyclopedia of Type Strains, Phase III (KMG-III): the genomes of soil and plant-associated and newly described type strains.</title>
        <authorList>
            <person name="Whitman W."/>
        </authorList>
    </citation>
    <scope>NUCLEOTIDE SEQUENCE [LARGE SCALE GENOMIC DNA]</scope>
    <source>
        <strain evidence="8 9">DSM 27373</strain>
    </source>
</reference>
<evidence type="ECO:0000256" key="2">
    <source>
        <dbReference type="ARBA" id="ARBA00023015"/>
    </source>
</evidence>
<comment type="caution">
    <text evidence="8">The sequence shown here is derived from an EMBL/GenBank/DDBJ whole genome shotgun (WGS) entry which is preliminary data.</text>
</comment>
<evidence type="ECO:0000256" key="4">
    <source>
        <dbReference type="ARBA" id="ARBA00023125"/>
    </source>
</evidence>
<dbReference type="InterPro" id="IPR007630">
    <property type="entry name" value="RNA_pol_sigma70_r4"/>
</dbReference>
<dbReference type="InterPro" id="IPR013325">
    <property type="entry name" value="RNA_pol_sigma_r2"/>
</dbReference>
<gene>
    <name evidence="8" type="ORF">EV640_101275</name>
</gene>
<dbReference type="GO" id="GO:0016987">
    <property type="term" value="F:sigma factor activity"/>
    <property type="evidence" value="ECO:0007669"/>
    <property type="project" value="UniProtKB-KW"/>
</dbReference>
<evidence type="ECO:0000259" key="6">
    <source>
        <dbReference type="Pfam" id="PF04542"/>
    </source>
</evidence>
<dbReference type="PANTHER" id="PTHR43133">
    <property type="entry name" value="RNA POLYMERASE ECF-TYPE SIGMA FACTO"/>
    <property type="match status" value="1"/>
</dbReference>
<organism evidence="8 9">
    <name type="scientific">Nesterenkonia aurantiaca</name>
    <dbReference type="NCBI Taxonomy" id="1436010"/>
    <lineage>
        <taxon>Bacteria</taxon>
        <taxon>Bacillati</taxon>
        <taxon>Actinomycetota</taxon>
        <taxon>Actinomycetes</taxon>
        <taxon>Micrococcales</taxon>
        <taxon>Micrococcaceae</taxon>
        <taxon>Nesterenkonia</taxon>
    </lineage>
</organism>
<dbReference type="SUPFAM" id="SSF88946">
    <property type="entry name" value="Sigma2 domain of RNA polymerase sigma factors"/>
    <property type="match status" value="1"/>
</dbReference>
<feature type="domain" description="RNA polymerase sigma-70 region 2" evidence="6">
    <location>
        <begin position="56"/>
        <end position="121"/>
    </location>
</feature>
<evidence type="ECO:0000259" key="7">
    <source>
        <dbReference type="Pfam" id="PF04545"/>
    </source>
</evidence>
<dbReference type="Gene3D" id="1.10.1740.10">
    <property type="match status" value="1"/>
</dbReference>
<dbReference type="Proteomes" id="UP000294506">
    <property type="component" value="Unassembled WGS sequence"/>
</dbReference>
<dbReference type="Pfam" id="PF04545">
    <property type="entry name" value="Sigma70_r4"/>
    <property type="match status" value="1"/>
</dbReference>
<keyword evidence="9" id="KW-1185">Reference proteome</keyword>
<dbReference type="EMBL" id="SOAN01000001">
    <property type="protein sequence ID" value="TDS87491.1"/>
    <property type="molecule type" value="Genomic_DNA"/>
</dbReference>
<keyword evidence="3" id="KW-0731">Sigma factor</keyword>
<evidence type="ECO:0000313" key="9">
    <source>
        <dbReference type="Proteomes" id="UP000294506"/>
    </source>
</evidence>
<evidence type="ECO:0000313" key="8">
    <source>
        <dbReference type="EMBL" id="TDS87491.1"/>
    </source>
</evidence>
<dbReference type="InterPro" id="IPR039425">
    <property type="entry name" value="RNA_pol_sigma-70-like"/>
</dbReference>
<dbReference type="AlphaFoldDB" id="A0A4V3ECR2"/>
<comment type="similarity">
    <text evidence="1">Belongs to the sigma-70 factor family. ECF subfamily.</text>
</comment>
<dbReference type="InterPro" id="IPR007627">
    <property type="entry name" value="RNA_pol_sigma70_r2"/>
</dbReference>
<dbReference type="Gene3D" id="1.10.10.10">
    <property type="entry name" value="Winged helix-like DNA-binding domain superfamily/Winged helix DNA-binding domain"/>
    <property type="match status" value="1"/>
</dbReference>
<dbReference type="NCBIfam" id="TIGR02937">
    <property type="entry name" value="sigma70-ECF"/>
    <property type="match status" value="1"/>
</dbReference>
<dbReference type="CDD" id="cd06171">
    <property type="entry name" value="Sigma70_r4"/>
    <property type="match status" value="1"/>
</dbReference>
<evidence type="ECO:0000256" key="5">
    <source>
        <dbReference type="ARBA" id="ARBA00023163"/>
    </source>
</evidence>
<proteinExistence type="inferred from homology"/>
<dbReference type="InterPro" id="IPR014284">
    <property type="entry name" value="RNA_pol_sigma-70_dom"/>
</dbReference>
<sequence length="215" mass="23709">MQRSPSGVWHPVGMHETGNLGSAAEGVHAPVDASADPCGALLLKIQQGDELAFEQLYREQGSILLATALRVLRNRSLAEEVLQEIFTEVWVNCHSYRAQVGTGRAWLTTMCRRRAIDRVRAVQAQQNRDFTQGVKEAHVVEPDVQDTVLTQVEAARAQTALQTLPEEQATAIAMAYYQELSHSEIAQRLDVPLGTVKSRIRDGMRRLRAQLGGAG</sequence>
<keyword evidence="4" id="KW-0238">DNA-binding</keyword>
<dbReference type="GO" id="GO:0006352">
    <property type="term" value="P:DNA-templated transcription initiation"/>
    <property type="evidence" value="ECO:0007669"/>
    <property type="project" value="InterPro"/>
</dbReference>
<dbReference type="SUPFAM" id="SSF88659">
    <property type="entry name" value="Sigma3 and sigma4 domains of RNA polymerase sigma factors"/>
    <property type="match status" value="1"/>
</dbReference>
<name>A0A4V3ECR2_9MICC</name>
<protein>
    <submittedName>
        <fullName evidence="8">RNA polymerase ECF family sigma subunit</fullName>
    </submittedName>
</protein>